<dbReference type="AlphaFoldDB" id="A0A0A6VCC1"/>
<feature type="transmembrane region" description="Helical" evidence="2">
    <location>
        <begin position="9"/>
        <end position="27"/>
    </location>
</feature>
<dbReference type="InterPro" id="IPR004509">
    <property type="entry name" value="Competence_ComEA_HhH"/>
</dbReference>
<feature type="region of interest" description="Disordered" evidence="1">
    <location>
        <begin position="46"/>
        <end position="65"/>
    </location>
</feature>
<keyword evidence="2" id="KW-1133">Transmembrane helix</keyword>
<dbReference type="InterPro" id="IPR051675">
    <property type="entry name" value="Endo/Exo/Phosphatase_dom_1"/>
</dbReference>
<dbReference type="Pfam" id="PF12836">
    <property type="entry name" value="HHH_3"/>
    <property type="match status" value="1"/>
</dbReference>
<proteinExistence type="predicted"/>
<dbReference type="Proteomes" id="UP000030588">
    <property type="component" value="Unassembled WGS sequence"/>
</dbReference>
<dbReference type="RefSeq" id="WP_035354809.1">
    <property type="nucleotide sequence ID" value="NZ_JRUN01000029.1"/>
</dbReference>
<dbReference type="STRING" id="363870.NG54_10690"/>
<dbReference type="SUPFAM" id="SSF47781">
    <property type="entry name" value="RuvA domain 2-like"/>
    <property type="match status" value="1"/>
</dbReference>
<sequence>MKDFLLRKYWIMFIAVGVILAIFLVISQNKDKEVTGQAIHLSETKKSDDYNEISSSGDESNTADQLETENQDIYVDVKGAVNKPGVYKLSSNERVQDAIQDAGGFKKDADQNQVNLAQKVQDEMVVYVPEVGENQLPTVHSASSSSAAEKDESSLQSRNNLVNINTADETELQTLTGIGPSKAAAIIEYREKNGFFKKVEDLKNVSGIGDKTFEKIQSSITVQ</sequence>
<dbReference type="EMBL" id="JRUN01000029">
    <property type="protein sequence ID" value="KHD85216.1"/>
    <property type="molecule type" value="Genomic_DNA"/>
</dbReference>
<dbReference type="GO" id="GO:0006281">
    <property type="term" value="P:DNA repair"/>
    <property type="evidence" value="ECO:0007669"/>
    <property type="project" value="InterPro"/>
</dbReference>
<dbReference type="Gene3D" id="3.10.560.10">
    <property type="entry name" value="Outer membrane lipoprotein wza domain like"/>
    <property type="match status" value="1"/>
</dbReference>
<dbReference type="Pfam" id="PF10531">
    <property type="entry name" value="SLBB"/>
    <property type="match status" value="1"/>
</dbReference>
<evidence type="ECO:0000313" key="4">
    <source>
        <dbReference type="EMBL" id="KHD85216.1"/>
    </source>
</evidence>
<dbReference type="GO" id="GO:0003677">
    <property type="term" value="F:DNA binding"/>
    <property type="evidence" value="ECO:0007669"/>
    <property type="project" value="InterPro"/>
</dbReference>
<evidence type="ECO:0000313" key="5">
    <source>
        <dbReference type="Proteomes" id="UP000030588"/>
    </source>
</evidence>
<dbReference type="NCBIfam" id="TIGR00426">
    <property type="entry name" value="competence protein ComEA helix-hairpin-helix repeat region"/>
    <property type="match status" value="1"/>
</dbReference>
<dbReference type="Gene3D" id="1.10.150.310">
    <property type="entry name" value="Tex RuvX-like domain-like"/>
    <property type="match status" value="1"/>
</dbReference>
<dbReference type="InterPro" id="IPR003583">
    <property type="entry name" value="Hlx-hairpin-Hlx_DNA-bd_motif"/>
</dbReference>
<keyword evidence="2" id="KW-0812">Transmembrane</keyword>
<dbReference type="InterPro" id="IPR019554">
    <property type="entry name" value="Soluble_ligand-bd"/>
</dbReference>
<feature type="domain" description="Helix-hairpin-helix DNA-binding motif class 1" evidence="3">
    <location>
        <begin position="200"/>
        <end position="219"/>
    </location>
</feature>
<dbReference type="PANTHER" id="PTHR21180">
    <property type="entry name" value="ENDONUCLEASE/EXONUCLEASE/PHOSPHATASE FAMILY DOMAIN-CONTAINING PROTEIN 1"/>
    <property type="match status" value="1"/>
</dbReference>
<feature type="region of interest" description="Disordered" evidence="1">
    <location>
        <begin position="138"/>
        <end position="158"/>
    </location>
</feature>
<feature type="compositionally biased region" description="Polar residues" evidence="1">
    <location>
        <begin position="52"/>
        <end position="65"/>
    </location>
</feature>
<keyword evidence="2" id="KW-0472">Membrane</keyword>
<name>A0A0A6VCC1_9BACI</name>
<gene>
    <name evidence="4" type="ORF">NG54_10690</name>
</gene>
<organism evidence="4 5">
    <name type="scientific">Heyndrickxia ginsengihumi</name>
    <dbReference type="NCBI Taxonomy" id="363870"/>
    <lineage>
        <taxon>Bacteria</taxon>
        <taxon>Bacillati</taxon>
        <taxon>Bacillota</taxon>
        <taxon>Bacilli</taxon>
        <taxon>Bacillales</taxon>
        <taxon>Bacillaceae</taxon>
        <taxon>Heyndrickxia</taxon>
    </lineage>
</organism>
<dbReference type="InterPro" id="IPR010994">
    <property type="entry name" value="RuvA_2-like"/>
</dbReference>
<dbReference type="GO" id="GO:0015628">
    <property type="term" value="P:protein secretion by the type II secretion system"/>
    <property type="evidence" value="ECO:0007669"/>
    <property type="project" value="TreeGrafter"/>
</dbReference>
<comment type="caution">
    <text evidence="4">The sequence shown here is derived from an EMBL/GenBank/DDBJ whole genome shotgun (WGS) entry which is preliminary data.</text>
</comment>
<dbReference type="SMART" id="SM00278">
    <property type="entry name" value="HhH1"/>
    <property type="match status" value="2"/>
</dbReference>
<reference evidence="4 5" key="1">
    <citation type="submission" date="2014-10" db="EMBL/GenBank/DDBJ databases">
        <title>Draft genome of phytase producing Bacillus ginsengihumi strain M2.11.</title>
        <authorList>
            <person name="Toymentseva A."/>
            <person name="Boulygina E.A."/>
            <person name="Kazakov S.V."/>
            <person name="Kayumov I."/>
            <person name="Suleimanova A.D."/>
            <person name="Mardanova A.M."/>
            <person name="Maria S.N."/>
            <person name="Sergey M.Y."/>
            <person name="Sharipova M.R."/>
        </authorList>
    </citation>
    <scope>NUCLEOTIDE SEQUENCE [LARGE SCALE GENOMIC DNA]</scope>
    <source>
        <strain evidence="4 5">M2.11</strain>
    </source>
</reference>
<evidence type="ECO:0000259" key="3">
    <source>
        <dbReference type="SMART" id="SM00278"/>
    </source>
</evidence>
<protein>
    <recommendedName>
        <fullName evidence="3">Helix-hairpin-helix DNA-binding motif class 1 domain-containing protein</fullName>
    </recommendedName>
</protein>
<dbReference type="PANTHER" id="PTHR21180:SF32">
    <property type="entry name" value="ENDONUCLEASE_EXONUCLEASE_PHOSPHATASE FAMILY DOMAIN-CONTAINING PROTEIN 1"/>
    <property type="match status" value="1"/>
</dbReference>
<accession>A0A0A6VCC1</accession>
<dbReference type="GO" id="GO:0015627">
    <property type="term" value="C:type II protein secretion system complex"/>
    <property type="evidence" value="ECO:0007669"/>
    <property type="project" value="TreeGrafter"/>
</dbReference>
<evidence type="ECO:0000256" key="1">
    <source>
        <dbReference type="SAM" id="MobiDB-lite"/>
    </source>
</evidence>
<feature type="domain" description="Helix-hairpin-helix DNA-binding motif class 1" evidence="3">
    <location>
        <begin position="170"/>
        <end position="189"/>
    </location>
</feature>
<evidence type="ECO:0000256" key="2">
    <source>
        <dbReference type="SAM" id="Phobius"/>
    </source>
</evidence>